<organism evidence="1 2">
    <name type="scientific">Flavobacterium frigidimaris</name>
    <dbReference type="NCBI Taxonomy" id="262320"/>
    <lineage>
        <taxon>Bacteria</taxon>
        <taxon>Pseudomonadati</taxon>
        <taxon>Bacteroidota</taxon>
        <taxon>Flavobacteriia</taxon>
        <taxon>Flavobacteriales</taxon>
        <taxon>Flavobacteriaceae</taxon>
        <taxon>Flavobacterium</taxon>
    </lineage>
</organism>
<sequence length="628" mass="73328">MTIYNNPFSIDRAEQLGDKLFEFYSNHKNFEGLLKRKSLMLEGGRGSGKTMFFLYHSYFNKKKESESKNIRFEEFFKAEKLIGIHFRADSNFVPAFQHKGLDDDDWTLLFGHFLNITLSKRLVEIIIDINSSFDSRESQIEFDLSDELNILFNLKDSIDSFSLLLKKLSYEEILLMNYVNNVSKIERPIIISNGYLLNLIAQSILKQKNFQEKTIHVFIDEYENLLLYQQRIVNTLIKHPNPVIIDIGMRNKGCKTYQTLGDSEIITPPHDYSYYNFEQFTSQEYEELIVDICRKRLEKIDALQVIGDPTYLDIRFYLGEYNLEDELSSFLKPKDIKILQSKIKARVGIEENCSILYESADPLILRLILVLLERGQKSEHIAHELTLFLENKPSKFNDWIHNNKNGLIFLLCKEHSKNKMYYGFNTYKSTSSGIIRFFLELCESAFKNAFRNSFEFQSPRRLTPNEQSEAAYYVSQYKINDIETYTPYSNKLKRFVLLLGGIFEKLHRDIKLSEPERNHFSSEFNRLDEESLIFLKSAELYSVLQKKEETKVKNSSIDGNNIEYHLNHIYAPYFQISARKIRSLYIDPGNLAVLISGESRKANDVANALAKIEEINGGQTKIDLFDAL</sequence>
<dbReference type="InterPro" id="IPR056955">
    <property type="entry name" value="ORC-CDC6-like"/>
</dbReference>
<evidence type="ECO:0000313" key="1">
    <source>
        <dbReference type="EMBL" id="OXA78913.1"/>
    </source>
</evidence>
<protein>
    <submittedName>
        <fullName evidence="1">Uncharacterized protein</fullName>
    </submittedName>
</protein>
<dbReference type="EMBL" id="MUGV01000019">
    <property type="protein sequence ID" value="OXA78913.1"/>
    <property type="molecule type" value="Genomic_DNA"/>
</dbReference>
<dbReference type="Proteomes" id="UP000198382">
    <property type="component" value="Unassembled WGS sequence"/>
</dbReference>
<evidence type="ECO:0000313" key="2">
    <source>
        <dbReference type="Proteomes" id="UP000198382"/>
    </source>
</evidence>
<comment type="caution">
    <text evidence="1">The sequence shown here is derived from an EMBL/GenBank/DDBJ whole genome shotgun (WGS) entry which is preliminary data.</text>
</comment>
<dbReference type="RefSeq" id="WP_074661115.1">
    <property type="nucleotide sequence ID" value="NZ_MUGV01000019.1"/>
</dbReference>
<keyword evidence="2" id="KW-1185">Reference proteome</keyword>
<proteinExistence type="predicted"/>
<name>A0ABX4BPV7_FLAFR</name>
<gene>
    <name evidence="1" type="ORF">B0A65_12040</name>
</gene>
<dbReference type="Pfam" id="PF24389">
    <property type="entry name" value="ORC-CDC6-like"/>
    <property type="match status" value="1"/>
</dbReference>
<reference evidence="1 2" key="1">
    <citation type="submission" date="2016-11" db="EMBL/GenBank/DDBJ databases">
        <title>Whole genomes of Flavobacteriaceae.</title>
        <authorList>
            <person name="Stine C."/>
            <person name="Li C."/>
            <person name="Tadesse D."/>
        </authorList>
    </citation>
    <scope>NUCLEOTIDE SEQUENCE [LARGE SCALE GENOMIC DNA]</scope>
    <source>
        <strain evidence="1 2">DSM 15937</strain>
    </source>
</reference>
<accession>A0ABX4BPV7</accession>